<dbReference type="InterPro" id="IPR015720">
    <property type="entry name" value="Emp24-like"/>
</dbReference>
<evidence type="ECO:0000256" key="6">
    <source>
        <dbReference type="ARBA" id="ARBA00023136"/>
    </source>
</evidence>
<comment type="subcellular location">
    <subcellularLocation>
        <location evidence="7">Endomembrane system</location>
        <topology evidence="7">Single-pass membrane protein</topology>
    </subcellularLocation>
    <subcellularLocation>
        <location evidence="1 8">Membrane</location>
        <topology evidence="1 8">Single-pass type I membrane protein</topology>
    </subcellularLocation>
</comment>
<dbReference type="PROSITE" id="PS50866">
    <property type="entry name" value="GOLD"/>
    <property type="match status" value="1"/>
</dbReference>
<sequence>MLSILLLLCCTASINGMESGFTFLLGARKRECFFENLKVNVSLDLEYQVIEGGDLDINFEVFDPNNKRLIHAEKSSDESHELEIKLPGIYSFCIDNSFSSITSKMVYLDLGITREDEELGRDHQFETVFNVYENIEGIRTKLDKASSYQGALRAKEARQRYYLEGNYSRVMWVSCTASIIMISVGLVQARKDLSLSSIC</sequence>
<evidence type="ECO:0000256" key="4">
    <source>
        <dbReference type="ARBA" id="ARBA00022729"/>
    </source>
</evidence>
<dbReference type="GO" id="GO:0012505">
    <property type="term" value="C:endomembrane system"/>
    <property type="evidence" value="ECO:0007669"/>
    <property type="project" value="UniProtKB-SubCell"/>
</dbReference>
<gene>
    <name evidence="9" type="ORF">PACLA_8A072104</name>
</gene>
<keyword evidence="5" id="KW-1133">Transmembrane helix</keyword>
<protein>
    <submittedName>
        <fullName evidence="9">Transmembrane emp24 domain-containing 1-like</fullName>
    </submittedName>
</protein>
<evidence type="ECO:0000256" key="5">
    <source>
        <dbReference type="ARBA" id="ARBA00022989"/>
    </source>
</evidence>
<dbReference type="OrthoDB" id="5976732at2759"/>
<keyword evidence="6" id="KW-0472">Membrane</keyword>
<comment type="caution">
    <text evidence="9">The sequence shown here is derived from an EMBL/GenBank/DDBJ whole genome shotgun (WGS) entry which is preliminary data.</text>
</comment>
<organism evidence="9 10">
    <name type="scientific">Paramuricea clavata</name>
    <name type="common">Red gorgonian</name>
    <name type="synonym">Violescent sea-whip</name>
    <dbReference type="NCBI Taxonomy" id="317549"/>
    <lineage>
        <taxon>Eukaryota</taxon>
        <taxon>Metazoa</taxon>
        <taxon>Cnidaria</taxon>
        <taxon>Anthozoa</taxon>
        <taxon>Octocorallia</taxon>
        <taxon>Malacalcyonacea</taxon>
        <taxon>Plexauridae</taxon>
        <taxon>Paramuricea</taxon>
    </lineage>
</organism>
<evidence type="ECO:0000256" key="2">
    <source>
        <dbReference type="ARBA" id="ARBA00007104"/>
    </source>
</evidence>
<name>A0A7D9INI8_PARCT</name>
<dbReference type="SMART" id="SM01190">
    <property type="entry name" value="EMP24_GP25L"/>
    <property type="match status" value="1"/>
</dbReference>
<keyword evidence="10" id="KW-1185">Reference proteome</keyword>
<dbReference type="AlphaFoldDB" id="A0A7D9INI8"/>
<evidence type="ECO:0000313" key="10">
    <source>
        <dbReference type="Proteomes" id="UP001152795"/>
    </source>
</evidence>
<dbReference type="GO" id="GO:0016020">
    <property type="term" value="C:membrane"/>
    <property type="evidence" value="ECO:0007669"/>
    <property type="project" value="UniProtKB-SubCell"/>
</dbReference>
<dbReference type="PANTHER" id="PTHR22811">
    <property type="entry name" value="TRANSMEMBRANE EMP24 DOMAIN-CONTAINING PROTEIN"/>
    <property type="match status" value="1"/>
</dbReference>
<dbReference type="InterPro" id="IPR009038">
    <property type="entry name" value="GOLD_dom"/>
</dbReference>
<keyword evidence="4" id="KW-0732">Signal</keyword>
<accession>A0A7D9INI8</accession>
<dbReference type="EMBL" id="CACRXK020008495">
    <property type="protein sequence ID" value="CAB4014907.1"/>
    <property type="molecule type" value="Genomic_DNA"/>
</dbReference>
<evidence type="ECO:0000256" key="1">
    <source>
        <dbReference type="ARBA" id="ARBA00004479"/>
    </source>
</evidence>
<dbReference type="Pfam" id="PF01105">
    <property type="entry name" value="EMP24_GP25L"/>
    <property type="match status" value="1"/>
</dbReference>
<dbReference type="SUPFAM" id="SSF101576">
    <property type="entry name" value="Supernatant protein factor (SPF), C-terminal domain"/>
    <property type="match status" value="1"/>
</dbReference>
<evidence type="ECO:0000313" key="9">
    <source>
        <dbReference type="EMBL" id="CAB4014907.1"/>
    </source>
</evidence>
<evidence type="ECO:0000256" key="3">
    <source>
        <dbReference type="ARBA" id="ARBA00022692"/>
    </source>
</evidence>
<proteinExistence type="inferred from homology"/>
<evidence type="ECO:0000256" key="8">
    <source>
        <dbReference type="RuleBase" id="RU003827"/>
    </source>
</evidence>
<evidence type="ECO:0000256" key="7">
    <source>
        <dbReference type="ARBA" id="ARBA00037847"/>
    </source>
</evidence>
<dbReference type="InterPro" id="IPR036598">
    <property type="entry name" value="GOLD_dom_sf"/>
</dbReference>
<comment type="similarity">
    <text evidence="2 8">Belongs to the EMP24/GP25L family.</text>
</comment>
<keyword evidence="3 8" id="KW-0812">Transmembrane</keyword>
<dbReference type="Proteomes" id="UP001152795">
    <property type="component" value="Unassembled WGS sequence"/>
</dbReference>
<reference evidence="9" key="1">
    <citation type="submission" date="2020-04" db="EMBL/GenBank/DDBJ databases">
        <authorList>
            <person name="Alioto T."/>
            <person name="Alioto T."/>
            <person name="Gomez Garrido J."/>
        </authorList>
    </citation>
    <scope>NUCLEOTIDE SEQUENCE</scope>
    <source>
        <strain evidence="9">A484AB</strain>
    </source>
</reference>